<dbReference type="InterPro" id="IPR039542">
    <property type="entry name" value="Erv_N"/>
</dbReference>
<gene>
    <name evidence="9" type="ORF">BDZ90DRAFT_233339</name>
</gene>
<proteinExistence type="predicted"/>
<name>A0A316UQR1_9BASI</name>
<dbReference type="PANTHER" id="PTHR10984">
    <property type="entry name" value="ENDOPLASMIC RETICULUM-GOLGI INTERMEDIATE COMPARTMENT PROTEIN"/>
    <property type="match status" value="1"/>
</dbReference>
<dbReference type="GO" id="GO:0005789">
    <property type="term" value="C:endoplasmic reticulum membrane"/>
    <property type="evidence" value="ECO:0007669"/>
    <property type="project" value="TreeGrafter"/>
</dbReference>
<evidence type="ECO:0000313" key="9">
    <source>
        <dbReference type="EMBL" id="PWN26203.1"/>
    </source>
</evidence>
<dbReference type="STRING" id="1569628.A0A316UQR1"/>
<dbReference type="AlphaFoldDB" id="A0A316UQR1"/>
<dbReference type="Proteomes" id="UP000245884">
    <property type="component" value="Unassembled WGS sequence"/>
</dbReference>
<feature type="transmembrane region" description="Helical" evidence="6">
    <location>
        <begin position="36"/>
        <end position="53"/>
    </location>
</feature>
<evidence type="ECO:0000256" key="4">
    <source>
        <dbReference type="ARBA" id="ARBA00023136"/>
    </source>
</evidence>
<evidence type="ECO:0000256" key="1">
    <source>
        <dbReference type="ARBA" id="ARBA00004370"/>
    </source>
</evidence>
<keyword evidence="2 6" id="KW-0812">Transmembrane</keyword>
<dbReference type="GO" id="GO:0006888">
    <property type="term" value="P:endoplasmic reticulum to Golgi vesicle-mediated transport"/>
    <property type="evidence" value="ECO:0007669"/>
    <property type="project" value="TreeGrafter"/>
</dbReference>
<dbReference type="OrthoDB" id="5541786at2759"/>
<dbReference type="RefSeq" id="XP_025360815.1">
    <property type="nucleotide sequence ID" value="XM_025506595.1"/>
</dbReference>
<dbReference type="GO" id="GO:0000139">
    <property type="term" value="C:Golgi membrane"/>
    <property type="evidence" value="ECO:0007669"/>
    <property type="project" value="TreeGrafter"/>
</dbReference>
<dbReference type="GO" id="GO:0006890">
    <property type="term" value="P:retrograde vesicle-mediated transport, Golgi to endoplasmic reticulum"/>
    <property type="evidence" value="ECO:0007669"/>
    <property type="project" value="TreeGrafter"/>
</dbReference>
<feature type="region of interest" description="Disordered" evidence="5">
    <location>
        <begin position="417"/>
        <end position="438"/>
    </location>
</feature>
<dbReference type="EMBL" id="KZ819672">
    <property type="protein sequence ID" value="PWN26203.1"/>
    <property type="molecule type" value="Genomic_DNA"/>
</dbReference>
<evidence type="ECO:0000256" key="3">
    <source>
        <dbReference type="ARBA" id="ARBA00022989"/>
    </source>
</evidence>
<dbReference type="GO" id="GO:0030134">
    <property type="term" value="C:COPII-coated ER to Golgi transport vesicle"/>
    <property type="evidence" value="ECO:0007669"/>
    <property type="project" value="TreeGrafter"/>
</dbReference>
<dbReference type="GeneID" id="37028418"/>
<feature type="domain" description="Endoplasmic reticulum vesicle transporter C-terminal" evidence="7">
    <location>
        <begin position="180"/>
        <end position="336"/>
    </location>
</feature>
<evidence type="ECO:0000256" key="2">
    <source>
        <dbReference type="ARBA" id="ARBA00022692"/>
    </source>
</evidence>
<evidence type="ECO:0000313" key="10">
    <source>
        <dbReference type="Proteomes" id="UP000245884"/>
    </source>
</evidence>
<keyword evidence="3 6" id="KW-1133">Transmembrane helix</keyword>
<organism evidence="9 10">
    <name type="scientific">Jaminaea rosea</name>
    <dbReference type="NCBI Taxonomy" id="1569628"/>
    <lineage>
        <taxon>Eukaryota</taxon>
        <taxon>Fungi</taxon>
        <taxon>Dikarya</taxon>
        <taxon>Basidiomycota</taxon>
        <taxon>Ustilaginomycotina</taxon>
        <taxon>Exobasidiomycetes</taxon>
        <taxon>Microstromatales</taxon>
        <taxon>Microstromatales incertae sedis</taxon>
        <taxon>Jaminaea</taxon>
    </lineage>
</organism>
<keyword evidence="4 6" id="KW-0472">Membrane</keyword>
<dbReference type="PANTHER" id="PTHR10984:SF81">
    <property type="entry name" value="ER-DERIVED VESICLES PROTEIN ERV41"/>
    <property type="match status" value="1"/>
</dbReference>
<evidence type="ECO:0000259" key="7">
    <source>
        <dbReference type="Pfam" id="PF07970"/>
    </source>
</evidence>
<keyword evidence="10" id="KW-1185">Reference proteome</keyword>
<feature type="region of interest" description="Disordered" evidence="5">
    <location>
        <begin position="458"/>
        <end position="491"/>
    </location>
</feature>
<dbReference type="Pfam" id="PF13850">
    <property type="entry name" value="ERGIC_N"/>
    <property type="match status" value="1"/>
</dbReference>
<evidence type="ECO:0000256" key="5">
    <source>
        <dbReference type="SAM" id="MobiDB-lite"/>
    </source>
</evidence>
<accession>A0A316UQR1</accession>
<sequence length="491" mass="53852">MSEASLLERLDSIPQIKAFDAFPKVQRTYATRSSRGGIFTLVVSAVLLYLTWYELGAYLYGHPTATFGIDHSLSPDMQVNVDLTVAMKCHYLTVDVRDAVGDRVHFSDSDITKDETSFEVGHANRLDSIPLPDRHIGHLVDAARHMHMPTFSRKSKPKRKAKGYGGRQVAFAPTEHIVKNGDACRIYGSVLLKKVTSNLHISTLGHGYFSFEHTPHELMNLSHVVHELSFGPYFPDIAQPLDHSVEISKDHFSIFQYFVNIVPTRYTDGGGRTIQTNQYSVTDYVRTVQHGMGVPGIFLKFDVEPLALSMKQRTATLTQFLVRLAGILGGVWVCAGYTLRAGDRAVRTAAKIYRGGEEDDRFGGGDNTVDHYAFTSAYNTGRERGGSGANRGWKGMARSHSSRFSYSEVYNPAGASSPYGASRGGASRDGGTTGDTSISMMSDASFASVSAGFNAAREKAGQAWQAISPNRHRKNESLATKIMSEEGRGSL</sequence>
<protein>
    <submittedName>
        <fullName evidence="9">DUF1692-domain-containing protein</fullName>
    </submittedName>
</protein>
<evidence type="ECO:0000259" key="8">
    <source>
        <dbReference type="Pfam" id="PF13850"/>
    </source>
</evidence>
<dbReference type="Pfam" id="PF07970">
    <property type="entry name" value="COPIIcoated_ERV"/>
    <property type="match status" value="1"/>
</dbReference>
<feature type="domain" description="Endoplasmic reticulum vesicle transporter N-terminal" evidence="8">
    <location>
        <begin position="16"/>
        <end position="103"/>
    </location>
</feature>
<dbReference type="InterPro" id="IPR045888">
    <property type="entry name" value="Erv"/>
</dbReference>
<reference evidence="9 10" key="1">
    <citation type="journal article" date="2018" name="Mol. Biol. Evol.">
        <title>Broad Genomic Sampling Reveals a Smut Pathogenic Ancestry of the Fungal Clade Ustilaginomycotina.</title>
        <authorList>
            <person name="Kijpornyongpan T."/>
            <person name="Mondo S.J."/>
            <person name="Barry K."/>
            <person name="Sandor L."/>
            <person name="Lee J."/>
            <person name="Lipzen A."/>
            <person name="Pangilinan J."/>
            <person name="LaButti K."/>
            <person name="Hainaut M."/>
            <person name="Henrissat B."/>
            <person name="Grigoriev I.V."/>
            <person name="Spatafora J.W."/>
            <person name="Aime M.C."/>
        </authorList>
    </citation>
    <scope>NUCLEOTIDE SEQUENCE [LARGE SCALE GENOMIC DNA]</scope>
    <source>
        <strain evidence="9 10">MCA 5214</strain>
    </source>
</reference>
<comment type="subcellular location">
    <subcellularLocation>
        <location evidence="1">Membrane</location>
    </subcellularLocation>
</comment>
<evidence type="ECO:0000256" key="6">
    <source>
        <dbReference type="SAM" id="Phobius"/>
    </source>
</evidence>
<dbReference type="InterPro" id="IPR012936">
    <property type="entry name" value="Erv_C"/>
</dbReference>